<organism evidence="1 2">
    <name type="scientific">Roseivivax halodurans JCM 10272</name>
    <dbReference type="NCBI Taxonomy" id="1449350"/>
    <lineage>
        <taxon>Bacteria</taxon>
        <taxon>Pseudomonadati</taxon>
        <taxon>Pseudomonadota</taxon>
        <taxon>Alphaproteobacteria</taxon>
        <taxon>Rhodobacterales</taxon>
        <taxon>Roseobacteraceae</taxon>
        <taxon>Roseivivax</taxon>
    </lineage>
</organism>
<comment type="caution">
    <text evidence="1">The sequence shown here is derived from an EMBL/GenBank/DDBJ whole genome shotgun (WGS) entry which is preliminary data.</text>
</comment>
<protein>
    <recommendedName>
        <fullName evidence="3">Lipoprotein</fullName>
    </recommendedName>
</protein>
<dbReference type="EMBL" id="JALZ01000009">
    <property type="protein sequence ID" value="ETX14711.1"/>
    <property type="molecule type" value="Genomic_DNA"/>
</dbReference>
<keyword evidence="2" id="KW-1185">Reference proteome</keyword>
<accession>X7EHM9</accession>
<dbReference type="PROSITE" id="PS51257">
    <property type="entry name" value="PROKAR_LIPOPROTEIN"/>
    <property type="match status" value="1"/>
</dbReference>
<dbReference type="Proteomes" id="UP000022447">
    <property type="component" value="Unassembled WGS sequence"/>
</dbReference>
<dbReference type="RefSeq" id="WP_037262217.1">
    <property type="nucleotide sequence ID" value="NZ_JALZ01000009.1"/>
</dbReference>
<dbReference type="eggNOG" id="ENOG5032YYC">
    <property type="taxonomic scope" value="Bacteria"/>
</dbReference>
<name>X7EHM9_9RHOB</name>
<reference evidence="1 2" key="1">
    <citation type="submission" date="2014-01" db="EMBL/GenBank/DDBJ databases">
        <title>Roseivivax halodurans JCM 10272 Genome Sequencing.</title>
        <authorList>
            <person name="Lai Q."/>
            <person name="Li G."/>
            <person name="Shao Z."/>
        </authorList>
    </citation>
    <scope>NUCLEOTIDE SEQUENCE [LARGE SCALE GENOMIC DNA]</scope>
    <source>
        <strain evidence="1 2">JCM 10272</strain>
    </source>
</reference>
<dbReference type="PATRIC" id="fig|1449350.3.peg.2225"/>
<dbReference type="OrthoDB" id="7773807at2"/>
<dbReference type="STRING" id="1449350.OCH239_22180"/>
<dbReference type="AlphaFoldDB" id="X7EHM9"/>
<evidence type="ECO:0000313" key="2">
    <source>
        <dbReference type="Proteomes" id="UP000022447"/>
    </source>
</evidence>
<evidence type="ECO:0008006" key="3">
    <source>
        <dbReference type="Google" id="ProtNLM"/>
    </source>
</evidence>
<sequence length="170" mass="18048">MKLSLGVLLISAGLAAGCGAVRDSRVNPFNWFGGATSRPVAAGTTGAANPLLPERSRAGLFRRETEEVYAAPPIAVIDELLIERRPGGAVIRTTGIAERAGPFDVRLVAEEQAEPTALVMTLRALQRPGPRNTGPDARKVTAARWLTDSELAGIGRIEVRGAQNVLTTRR</sequence>
<evidence type="ECO:0000313" key="1">
    <source>
        <dbReference type="EMBL" id="ETX14711.1"/>
    </source>
</evidence>
<gene>
    <name evidence="1" type="ORF">OCH239_22180</name>
</gene>
<proteinExistence type="predicted"/>